<comment type="subunit">
    <text evidence="4">Homodimer.</text>
</comment>
<reference evidence="19" key="1">
    <citation type="submission" date="2020-12" db="EMBL/GenBank/DDBJ databases">
        <authorList>
            <person name="Chopjitt P."/>
        </authorList>
    </citation>
    <scope>NUCLEOTIDE SEQUENCE</scope>
    <source>
        <strain evidence="19">AP1</strain>
    </source>
</reference>
<evidence type="ECO:0000256" key="4">
    <source>
        <dbReference type="ARBA" id="ARBA00011738"/>
    </source>
</evidence>
<comment type="similarity">
    <text evidence="3 18">Belongs to the thiolase-like superfamily. Beta-ketoacyl-ACP synthases family.</text>
</comment>
<dbReference type="SMART" id="SM00825">
    <property type="entry name" value="PKS_KS"/>
    <property type="match status" value="1"/>
</dbReference>
<evidence type="ECO:0000313" key="19">
    <source>
        <dbReference type="EMBL" id="MBK1444762.1"/>
    </source>
</evidence>
<dbReference type="SUPFAM" id="SSF53901">
    <property type="entry name" value="Thiolase-like"/>
    <property type="match status" value="2"/>
</dbReference>
<evidence type="ECO:0000256" key="17">
    <source>
        <dbReference type="ARBA" id="ARBA00048506"/>
    </source>
</evidence>
<keyword evidence="12 19" id="KW-0012">Acyltransferase</keyword>
<evidence type="ECO:0000256" key="9">
    <source>
        <dbReference type="ARBA" id="ARBA00022832"/>
    </source>
</evidence>
<keyword evidence="9" id="KW-0276">Fatty acid metabolism</keyword>
<comment type="caution">
    <text evidence="19">The sequence shown here is derived from an EMBL/GenBank/DDBJ whole genome shotgun (WGS) entry which is preliminary data.</text>
</comment>
<organism evidence="19 20">
    <name type="scientific">Acinetobacter pittii</name>
    <name type="common">Acinetobacter genomosp. 3</name>
    <dbReference type="NCBI Taxonomy" id="48296"/>
    <lineage>
        <taxon>Bacteria</taxon>
        <taxon>Pseudomonadati</taxon>
        <taxon>Pseudomonadota</taxon>
        <taxon>Gammaproteobacteria</taxon>
        <taxon>Moraxellales</taxon>
        <taxon>Moraxellaceae</taxon>
        <taxon>Acinetobacter</taxon>
        <taxon>Acinetobacter calcoaceticus/baumannii complex</taxon>
    </lineage>
</organism>
<dbReference type="InterPro" id="IPR020841">
    <property type="entry name" value="PKS_Beta-ketoAc_synthase_dom"/>
</dbReference>
<dbReference type="Pfam" id="PF00109">
    <property type="entry name" value="ketoacyl-synt"/>
    <property type="match status" value="1"/>
</dbReference>
<dbReference type="AlphaFoldDB" id="A0A8I1H8S5"/>
<dbReference type="Gene3D" id="3.40.47.10">
    <property type="match status" value="1"/>
</dbReference>
<dbReference type="PROSITE" id="PS00606">
    <property type="entry name" value="KS3_1"/>
    <property type="match status" value="1"/>
</dbReference>
<evidence type="ECO:0000256" key="2">
    <source>
        <dbReference type="ARBA" id="ARBA00005194"/>
    </source>
</evidence>
<proteinExistence type="inferred from homology"/>
<keyword evidence="8 18" id="KW-0808">Transferase</keyword>
<dbReference type="PANTHER" id="PTHR11712">
    <property type="entry name" value="POLYKETIDE SYNTHASE-RELATED"/>
    <property type="match status" value="1"/>
</dbReference>
<evidence type="ECO:0000256" key="18">
    <source>
        <dbReference type="RuleBase" id="RU003694"/>
    </source>
</evidence>
<evidence type="ECO:0000256" key="7">
    <source>
        <dbReference type="ARBA" id="ARBA00022516"/>
    </source>
</evidence>
<dbReference type="CDD" id="cd00834">
    <property type="entry name" value="KAS_I_II"/>
    <property type="match status" value="1"/>
</dbReference>
<evidence type="ECO:0000256" key="3">
    <source>
        <dbReference type="ARBA" id="ARBA00008467"/>
    </source>
</evidence>
<evidence type="ECO:0000256" key="8">
    <source>
        <dbReference type="ARBA" id="ARBA00022679"/>
    </source>
</evidence>
<dbReference type="UniPathway" id="UPA00094"/>
<evidence type="ECO:0000313" key="20">
    <source>
        <dbReference type="Proteomes" id="UP000660083"/>
    </source>
</evidence>
<dbReference type="InterPro" id="IPR014030">
    <property type="entry name" value="Ketoacyl_synth_N"/>
</dbReference>
<evidence type="ECO:0000256" key="12">
    <source>
        <dbReference type="ARBA" id="ARBA00023315"/>
    </source>
</evidence>
<keyword evidence="7" id="KW-0444">Lipid biosynthesis</keyword>
<dbReference type="EMBL" id="JAEFCT010000007">
    <property type="protein sequence ID" value="MBK1444762.1"/>
    <property type="molecule type" value="Genomic_DNA"/>
</dbReference>
<keyword evidence="10" id="KW-0443">Lipid metabolism</keyword>
<evidence type="ECO:0000256" key="15">
    <source>
        <dbReference type="ARBA" id="ARBA00042143"/>
    </source>
</evidence>
<dbReference type="InterPro" id="IPR018201">
    <property type="entry name" value="Ketoacyl_synth_AS"/>
</dbReference>
<name>A0A8I1H8S5_ACIPI</name>
<gene>
    <name evidence="19" type="ORF">JDA50_10015</name>
</gene>
<evidence type="ECO:0000256" key="16">
    <source>
        <dbReference type="ARBA" id="ARBA00048121"/>
    </source>
</evidence>
<evidence type="ECO:0000256" key="10">
    <source>
        <dbReference type="ARBA" id="ARBA00023098"/>
    </source>
</evidence>
<dbReference type="PROSITE" id="PS52004">
    <property type="entry name" value="KS3_2"/>
    <property type="match status" value="1"/>
</dbReference>
<comment type="catalytic activity">
    <reaction evidence="17">
        <text>a fatty acyl-[ACP] + malonyl-[ACP] + H(+) = a 3-oxoacyl-[ACP] + holo-[ACP] + CO2</text>
        <dbReference type="Rhea" id="RHEA:22836"/>
        <dbReference type="Rhea" id="RHEA-COMP:9623"/>
        <dbReference type="Rhea" id="RHEA-COMP:9685"/>
        <dbReference type="Rhea" id="RHEA-COMP:9916"/>
        <dbReference type="Rhea" id="RHEA-COMP:14125"/>
        <dbReference type="ChEBI" id="CHEBI:15378"/>
        <dbReference type="ChEBI" id="CHEBI:16526"/>
        <dbReference type="ChEBI" id="CHEBI:64479"/>
        <dbReference type="ChEBI" id="CHEBI:78449"/>
        <dbReference type="ChEBI" id="CHEBI:78776"/>
        <dbReference type="ChEBI" id="CHEBI:138651"/>
        <dbReference type="EC" id="2.3.1.41"/>
    </reaction>
    <physiologicalReaction direction="left-to-right" evidence="17">
        <dbReference type="Rhea" id="RHEA:22837"/>
    </physiologicalReaction>
</comment>
<dbReference type="Pfam" id="PF02801">
    <property type="entry name" value="Ketoacyl-synt_C"/>
    <property type="match status" value="1"/>
</dbReference>
<dbReference type="Proteomes" id="UP000660083">
    <property type="component" value="Unassembled WGS sequence"/>
</dbReference>
<dbReference type="EC" id="2.3.1.41" evidence="5"/>
<evidence type="ECO:0000256" key="6">
    <source>
        <dbReference type="ARBA" id="ARBA00022490"/>
    </source>
</evidence>
<sequence>MERVVITGMGINSCIGNTLEKVTESLKAGYSGIRYNDIYAKLNFRSHVSGTAEMDFENIDPVLKKHMGVCAMYAYNSAVDALRHAQLDMSDIANNAKYGIIGGTGGSSTASIIDMVHTLKEKGAKEVSPNLASRYLTNTISSNLSNAFNLKGISQSIASACATSADAIGYAFHLIAAGKQDLMLAGGGEEDHWSQTAIFDAMGALCSKYNDAPETASRPYSKDNDGFVIAGGGGMVVLESLSHAQKRGAKILAEVIGYAANSDGVDMVAPSGEGATRCIKLALAEAKQNGSETIDYINTHGTSTPAGDIPELLAIERAFGSEKVPPLSSTKSMTGHSLGAAGVHEAIYSILMLQNNFIAPSINITELREEAKSFDIVQKSRKTELRTVMSNSFGFGGVNTCLIFKKWEN</sequence>
<dbReference type="InterPro" id="IPR014031">
    <property type="entry name" value="Ketoacyl_synth_C"/>
</dbReference>
<dbReference type="GO" id="GO:0005829">
    <property type="term" value="C:cytosol"/>
    <property type="evidence" value="ECO:0007669"/>
    <property type="project" value="TreeGrafter"/>
</dbReference>
<comment type="subcellular location">
    <subcellularLocation>
        <location evidence="1">Cytoplasm</location>
    </subcellularLocation>
</comment>
<dbReference type="GO" id="GO:0004315">
    <property type="term" value="F:3-oxoacyl-[acyl-carrier-protein] synthase activity"/>
    <property type="evidence" value="ECO:0007669"/>
    <property type="project" value="UniProtKB-EC"/>
</dbReference>
<evidence type="ECO:0000256" key="5">
    <source>
        <dbReference type="ARBA" id="ARBA00013191"/>
    </source>
</evidence>
<evidence type="ECO:0000256" key="11">
    <source>
        <dbReference type="ARBA" id="ARBA00023160"/>
    </source>
</evidence>
<protein>
    <recommendedName>
        <fullName evidence="13">3-oxoacyl-[acyl-carrier-protein] synthase 1</fullName>
        <ecNumber evidence="5">2.3.1.41</ecNumber>
    </recommendedName>
    <alternativeName>
        <fullName evidence="14">3-oxoacyl-[acyl-carrier-protein] synthase I</fullName>
    </alternativeName>
    <alternativeName>
        <fullName evidence="15">Beta-ketoacyl-ACP synthase I</fullName>
    </alternativeName>
</protein>
<dbReference type="PANTHER" id="PTHR11712:SF306">
    <property type="entry name" value="3-OXOACYL-[ACYL-CARRIER-PROTEIN] SYNTHASE 1"/>
    <property type="match status" value="1"/>
</dbReference>
<evidence type="ECO:0000256" key="14">
    <source>
        <dbReference type="ARBA" id="ARBA00041620"/>
    </source>
</evidence>
<dbReference type="GO" id="GO:0006633">
    <property type="term" value="P:fatty acid biosynthetic process"/>
    <property type="evidence" value="ECO:0007669"/>
    <property type="project" value="UniProtKB-UniPathway"/>
</dbReference>
<keyword evidence="6" id="KW-0963">Cytoplasm</keyword>
<dbReference type="RefSeq" id="WP_086377033.1">
    <property type="nucleotide sequence ID" value="NZ_CP027658.1"/>
</dbReference>
<accession>A0A8I1H8S5</accession>
<evidence type="ECO:0000256" key="1">
    <source>
        <dbReference type="ARBA" id="ARBA00004496"/>
    </source>
</evidence>
<comment type="catalytic activity">
    <reaction evidence="16">
        <text>(3Z)-decenoyl-[ACP] + malonyl-[ACP] + H(+) = 3-oxo-(5Z)-dodecenoyl-[ACP] + holo-[ACP] + CO2</text>
        <dbReference type="Rhea" id="RHEA:54940"/>
        <dbReference type="Rhea" id="RHEA-COMP:9623"/>
        <dbReference type="Rhea" id="RHEA-COMP:9685"/>
        <dbReference type="Rhea" id="RHEA-COMP:9927"/>
        <dbReference type="Rhea" id="RHEA-COMP:14042"/>
        <dbReference type="ChEBI" id="CHEBI:15378"/>
        <dbReference type="ChEBI" id="CHEBI:16526"/>
        <dbReference type="ChEBI" id="CHEBI:64479"/>
        <dbReference type="ChEBI" id="CHEBI:78449"/>
        <dbReference type="ChEBI" id="CHEBI:78798"/>
        <dbReference type="ChEBI" id="CHEBI:138410"/>
    </reaction>
    <physiologicalReaction direction="left-to-right" evidence="16">
        <dbReference type="Rhea" id="RHEA:54941"/>
    </physiologicalReaction>
</comment>
<dbReference type="InterPro" id="IPR016039">
    <property type="entry name" value="Thiolase-like"/>
</dbReference>
<evidence type="ECO:0000256" key="13">
    <source>
        <dbReference type="ARBA" id="ARBA00039450"/>
    </source>
</evidence>
<comment type="pathway">
    <text evidence="2">Lipid metabolism; fatty acid biosynthesis.</text>
</comment>
<keyword evidence="11" id="KW-0275">Fatty acid biosynthesis</keyword>
<dbReference type="InterPro" id="IPR000794">
    <property type="entry name" value="Beta-ketoacyl_synthase"/>
</dbReference>